<evidence type="ECO:0000256" key="1">
    <source>
        <dbReference type="ARBA" id="ARBA00004442"/>
    </source>
</evidence>
<evidence type="ECO:0000256" key="5">
    <source>
        <dbReference type="ARBA" id="ARBA00023237"/>
    </source>
</evidence>
<dbReference type="InterPro" id="IPR033985">
    <property type="entry name" value="SusD-like_N"/>
</dbReference>
<evidence type="ECO:0000256" key="6">
    <source>
        <dbReference type="SAM" id="SignalP"/>
    </source>
</evidence>
<dbReference type="SUPFAM" id="SSF48452">
    <property type="entry name" value="TPR-like"/>
    <property type="match status" value="1"/>
</dbReference>
<reference evidence="9 10" key="1">
    <citation type="submission" date="2014-02" db="EMBL/GenBank/DDBJ databases">
        <authorList>
            <person name="Sears C."/>
            <person name="Carroll K."/>
            <person name="Sack B.R."/>
            <person name="Qadri F."/>
            <person name="Myers L.L."/>
            <person name="Chung G.-T."/>
            <person name="Escheverria P."/>
            <person name="Fraser C.M."/>
            <person name="Sadzewicz L."/>
            <person name="Shefchek K.A."/>
            <person name="Tallon L."/>
            <person name="Das S.P."/>
            <person name="Daugherty S."/>
            <person name="Mongodin E.F."/>
        </authorList>
    </citation>
    <scope>NUCLEOTIDE SEQUENCE [LARGE SCALE GENOMIC DNA]</scope>
    <source>
        <strain evidence="9 10">S36L11</strain>
    </source>
</reference>
<dbReference type="InterPro" id="IPR012944">
    <property type="entry name" value="SusD_RagB_dom"/>
</dbReference>
<evidence type="ECO:0000256" key="2">
    <source>
        <dbReference type="ARBA" id="ARBA00006275"/>
    </source>
</evidence>
<keyword evidence="3 6" id="KW-0732">Signal</keyword>
<dbReference type="RefSeq" id="WP_032569686.1">
    <property type="nucleotide sequence ID" value="NZ_JGDJ01000175.1"/>
</dbReference>
<evidence type="ECO:0000256" key="3">
    <source>
        <dbReference type="ARBA" id="ARBA00022729"/>
    </source>
</evidence>
<evidence type="ECO:0000259" key="7">
    <source>
        <dbReference type="Pfam" id="PF07980"/>
    </source>
</evidence>
<dbReference type="Pfam" id="PF14322">
    <property type="entry name" value="SusD-like_3"/>
    <property type="match status" value="1"/>
</dbReference>
<evidence type="ECO:0000256" key="4">
    <source>
        <dbReference type="ARBA" id="ARBA00023136"/>
    </source>
</evidence>
<dbReference type="Proteomes" id="UP000022082">
    <property type="component" value="Unassembled WGS sequence"/>
</dbReference>
<protein>
    <submittedName>
        <fullName evidence="9">Putative outer membrane protein</fullName>
    </submittedName>
</protein>
<proteinExistence type="inferred from homology"/>
<keyword evidence="5" id="KW-0998">Cell outer membrane</keyword>
<comment type="similarity">
    <text evidence="2">Belongs to the SusD family.</text>
</comment>
<sequence length="538" mass="60614">MKRIKSTILYGLLVASSGLLVTSCADKLDLSPIDYYGSGSYWKTEAQATAYIDGIHKHLRDAAWQHTITFGELRGGRFITGASSDGMGVSNGDIILQNFDETHTGVSKFGDLFGRITNLNLFIARVTDATYLSDEMKNFYLGEVYGLRAFYYFDLYRIYGGGPLRLTADVVEGVIDPNKLYMARSTPKEVMTQIKSDLNKSMEYFGNMNDFDPYKRGKKVYWSKAATECLMGEVYLWTSKVTTGDDVANPADLTIAKTHLESVLNNYNLKMLDDFSQVFNAKNKANDEIIFAIRFLEGEATNSNGTFTYNVGTGSTKNRYQANGEVFGDALDIQNTGNQTYEYNKAVYQNFDDADTRKEATFIASYNKDGKTGELSLYGTHVRKNIGYVNAQGARVYCGDYIFYRLPWVYLTLAEIANMEGDNAAVAKYINLVRKRAYGNAWDEILYAYPETADFTTNELAILHEKDKEFIQEGQRWWDLRRMTLTKGGTPLVFCKEGSLLGDAPILNKSTEAHKLLWPIEKTMLNKDPALEQTPGYK</sequence>
<feature type="signal peptide" evidence="6">
    <location>
        <begin position="1"/>
        <end position="21"/>
    </location>
</feature>
<accession>A0A015YAZ8</accession>
<name>A0A015YAZ8_BACFG</name>
<comment type="caution">
    <text evidence="9">The sequence shown here is derived from an EMBL/GenBank/DDBJ whole genome shotgun (WGS) entry which is preliminary data.</text>
</comment>
<gene>
    <name evidence="9" type="ORF">M136_1666</name>
</gene>
<feature type="chain" id="PRO_5001479416" evidence="6">
    <location>
        <begin position="22"/>
        <end position="538"/>
    </location>
</feature>
<dbReference type="Gene3D" id="1.25.40.390">
    <property type="match status" value="1"/>
</dbReference>
<feature type="domain" description="RagB/SusD" evidence="7">
    <location>
        <begin position="338"/>
        <end position="537"/>
    </location>
</feature>
<dbReference type="PATRIC" id="fig|1339327.3.peg.2304"/>
<dbReference type="PROSITE" id="PS51257">
    <property type="entry name" value="PROKAR_LIPOPROTEIN"/>
    <property type="match status" value="1"/>
</dbReference>
<evidence type="ECO:0000313" key="10">
    <source>
        <dbReference type="Proteomes" id="UP000022082"/>
    </source>
</evidence>
<dbReference type="AlphaFoldDB" id="A0A015YAZ8"/>
<dbReference type="InterPro" id="IPR011990">
    <property type="entry name" value="TPR-like_helical_dom_sf"/>
</dbReference>
<evidence type="ECO:0000259" key="8">
    <source>
        <dbReference type="Pfam" id="PF14322"/>
    </source>
</evidence>
<dbReference type="GO" id="GO:0009279">
    <property type="term" value="C:cell outer membrane"/>
    <property type="evidence" value="ECO:0007669"/>
    <property type="project" value="UniProtKB-SubCell"/>
</dbReference>
<keyword evidence="4" id="KW-0472">Membrane</keyword>
<organism evidence="9 10">
    <name type="scientific">Bacteroides fragilis str. S36L11</name>
    <dbReference type="NCBI Taxonomy" id="1339327"/>
    <lineage>
        <taxon>Bacteria</taxon>
        <taxon>Pseudomonadati</taxon>
        <taxon>Bacteroidota</taxon>
        <taxon>Bacteroidia</taxon>
        <taxon>Bacteroidales</taxon>
        <taxon>Bacteroidaceae</taxon>
        <taxon>Bacteroides</taxon>
    </lineage>
</organism>
<comment type="subcellular location">
    <subcellularLocation>
        <location evidence="1">Cell outer membrane</location>
    </subcellularLocation>
</comment>
<dbReference type="EMBL" id="JGDJ01000175">
    <property type="protein sequence ID" value="EXZ29117.1"/>
    <property type="molecule type" value="Genomic_DNA"/>
</dbReference>
<feature type="domain" description="SusD-like N-terminal" evidence="8">
    <location>
        <begin position="109"/>
        <end position="216"/>
    </location>
</feature>
<dbReference type="Pfam" id="PF07980">
    <property type="entry name" value="SusD_RagB"/>
    <property type="match status" value="1"/>
</dbReference>
<evidence type="ECO:0000313" key="9">
    <source>
        <dbReference type="EMBL" id="EXZ29117.1"/>
    </source>
</evidence>